<protein>
    <recommendedName>
        <fullName evidence="3">7-cyano-7-deazaguanine synthase</fullName>
    </recommendedName>
</protein>
<evidence type="ECO:0000313" key="2">
    <source>
        <dbReference type="Proteomes" id="UP000461730"/>
    </source>
</evidence>
<dbReference type="InterPro" id="IPR014729">
    <property type="entry name" value="Rossmann-like_a/b/a_fold"/>
</dbReference>
<comment type="caution">
    <text evidence="1">The sequence shown here is derived from an EMBL/GenBank/DDBJ whole genome shotgun (WGS) entry which is preliminary data.</text>
</comment>
<reference evidence="1 2" key="1">
    <citation type="submission" date="2019-12" db="EMBL/GenBank/DDBJ databases">
        <title>Chitinophaga sp. strain ysch24 (GDMCC 1.1355), whole genome shotgun sequence.</title>
        <authorList>
            <person name="Zhang X."/>
        </authorList>
    </citation>
    <scope>NUCLEOTIDE SEQUENCE [LARGE SCALE GENOMIC DNA]</scope>
    <source>
        <strain evidence="2">ysch24</strain>
    </source>
</reference>
<gene>
    <name evidence="1" type="ORF">GO493_14700</name>
</gene>
<dbReference type="Pfam" id="PF18742">
    <property type="entry name" value="DpnII-MboI"/>
    <property type="match status" value="1"/>
</dbReference>
<dbReference type="RefSeq" id="WP_157306966.1">
    <property type="nucleotide sequence ID" value="NZ_WRXN01000006.1"/>
</dbReference>
<accession>A0A7K1U5F6</accession>
<organism evidence="1 2">
    <name type="scientific">Chitinophaga tropicalis</name>
    <dbReference type="NCBI Taxonomy" id="2683588"/>
    <lineage>
        <taxon>Bacteria</taxon>
        <taxon>Pseudomonadati</taxon>
        <taxon>Bacteroidota</taxon>
        <taxon>Chitinophagia</taxon>
        <taxon>Chitinophagales</taxon>
        <taxon>Chitinophagaceae</taxon>
        <taxon>Chitinophaga</taxon>
    </lineage>
</organism>
<evidence type="ECO:0000313" key="1">
    <source>
        <dbReference type="EMBL" id="MVT09516.1"/>
    </source>
</evidence>
<dbReference type="EMBL" id="WRXN01000006">
    <property type="protein sequence ID" value="MVT09516.1"/>
    <property type="molecule type" value="Genomic_DNA"/>
</dbReference>
<name>A0A7K1U5F6_9BACT</name>
<dbReference type="Proteomes" id="UP000461730">
    <property type="component" value="Unassembled WGS sequence"/>
</dbReference>
<dbReference type="AlphaFoldDB" id="A0A7K1U5F6"/>
<dbReference type="Gene3D" id="3.40.50.620">
    <property type="entry name" value="HUPs"/>
    <property type="match status" value="1"/>
</dbReference>
<keyword evidence="2" id="KW-1185">Reference proteome</keyword>
<sequence length="625" mass="70389">MSSTNSHIILCGGATPPRKAKKIPDSHVHKLNINPAAPGHNVNLELPHFVKSVNCYFLDRIKDLLEIAGYVYAADRMIGRGGTDRLEYHSWSRELHFIIKVRDAAFWSDSNVGQALASALTFVSGDKSYNFTFQSGGNDIGQRNLYDHESISLDKKDNSIIALFSGGLDSLAGALETLTTTDKNLILISHRSNSTGVAKIQNDIYGLLDKDFPGRIQYFTFYCNLHGERAVEETQRTRIFLYTAIAYSLSTLASEKEIYVFENGVTSLNFSKRADLINARASRTTHPKTLKLLEDFYSIVGEEKRPIVHPFLHNTKTDIFNKIKDADKLSYINSTISCTKTFLRFENNSQASHCGGCSQCVDRRLAAFAAGLEEHDAIYDVDISKDPINNAEARTHVFDYIRSIVRYSELTELNFQYEMLAEIADIIPYLTGYRPSEKALTIYALLNKHATQVAHAIKRIQGLQDPLKPKIANTLNAYIDDRVYLRPPVEGLIKLINSKLAVAVPQAFEHEKPKHENALNDMIHALLEGESGNYNREYPAFKFSIAKVIPDHSFVDYHLLIEAKYLRGSTSKAAITDQIGADITKYPQDKHKLFVIYDPERKIANDPLFASDIEKHPNCYVSIIR</sequence>
<evidence type="ECO:0008006" key="3">
    <source>
        <dbReference type="Google" id="ProtNLM"/>
    </source>
</evidence>
<proteinExistence type="predicted"/>
<dbReference type="SUPFAM" id="SSF52402">
    <property type="entry name" value="Adenine nucleotide alpha hydrolases-like"/>
    <property type="match status" value="1"/>
</dbReference>